<dbReference type="Gene3D" id="2.130.10.10">
    <property type="entry name" value="YVTN repeat-like/Quinoprotein amine dehydrogenase"/>
    <property type="match status" value="2"/>
</dbReference>
<gene>
    <name evidence="2" type="ORF">GCM10010967_05720</name>
</gene>
<keyword evidence="3" id="KW-1185">Reference proteome</keyword>
<feature type="domain" description="PorZ N-terminal beta-propeller" evidence="1">
    <location>
        <begin position="49"/>
        <end position="215"/>
    </location>
</feature>
<comment type="caution">
    <text evidence="2">The sequence shown here is derived from an EMBL/GenBank/DDBJ whole genome shotgun (WGS) entry which is preliminary data.</text>
</comment>
<organism evidence="2 3">
    <name type="scientific">Dyadobacter beijingensis</name>
    <dbReference type="NCBI Taxonomy" id="365489"/>
    <lineage>
        <taxon>Bacteria</taxon>
        <taxon>Pseudomonadati</taxon>
        <taxon>Bacteroidota</taxon>
        <taxon>Cytophagia</taxon>
        <taxon>Cytophagales</taxon>
        <taxon>Spirosomataceae</taxon>
        <taxon>Dyadobacter</taxon>
    </lineage>
</organism>
<dbReference type="InterPro" id="IPR015943">
    <property type="entry name" value="WD40/YVTN_repeat-like_dom_sf"/>
</dbReference>
<dbReference type="Pfam" id="PF21544">
    <property type="entry name" value="PorZ_N_b_propeller"/>
    <property type="match status" value="1"/>
</dbReference>
<accession>A0ABQ2HD85</accession>
<dbReference type="Proteomes" id="UP000632339">
    <property type="component" value="Unassembled WGS sequence"/>
</dbReference>
<name>A0ABQ2HD85_9BACT</name>
<evidence type="ECO:0000259" key="1">
    <source>
        <dbReference type="Pfam" id="PF21544"/>
    </source>
</evidence>
<dbReference type="SUPFAM" id="SSF50978">
    <property type="entry name" value="WD40 repeat-like"/>
    <property type="match status" value="1"/>
</dbReference>
<dbReference type="InterPro" id="IPR036322">
    <property type="entry name" value="WD40_repeat_dom_sf"/>
</dbReference>
<dbReference type="EMBL" id="BMLI01000001">
    <property type="protein sequence ID" value="GGM77001.1"/>
    <property type="molecule type" value="Genomic_DNA"/>
</dbReference>
<evidence type="ECO:0000313" key="2">
    <source>
        <dbReference type="EMBL" id="GGM77001.1"/>
    </source>
</evidence>
<dbReference type="RefSeq" id="WP_019941930.1">
    <property type="nucleotide sequence ID" value="NZ_BMLI01000001.1"/>
</dbReference>
<dbReference type="InterPro" id="IPR048954">
    <property type="entry name" value="PorZ_N"/>
</dbReference>
<reference evidence="3" key="1">
    <citation type="journal article" date="2019" name="Int. J. Syst. Evol. Microbiol.">
        <title>The Global Catalogue of Microorganisms (GCM) 10K type strain sequencing project: providing services to taxonomists for standard genome sequencing and annotation.</title>
        <authorList>
            <consortium name="The Broad Institute Genomics Platform"/>
            <consortium name="The Broad Institute Genome Sequencing Center for Infectious Disease"/>
            <person name="Wu L."/>
            <person name="Ma J."/>
        </authorList>
    </citation>
    <scope>NUCLEOTIDE SEQUENCE [LARGE SCALE GENOMIC DNA]</scope>
    <source>
        <strain evidence="3">CGMCC 1.6375</strain>
    </source>
</reference>
<evidence type="ECO:0000313" key="3">
    <source>
        <dbReference type="Proteomes" id="UP000632339"/>
    </source>
</evidence>
<protein>
    <recommendedName>
        <fullName evidence="1">PorZ N-terminal beta-propeller domain-containing protein</fullName>
    </recommendedName>
</protein>
<sequence>MRKAGILLLFLAVAFGPSRILGQVLPIGQWQSHFNYRSAQQVVHAGPLVYCASYNGLFTVNTTNGDTRALSKADGLSNTGISAMGYSPDSKLLLLAYRNGVIDFVFLNEQSEPDQIETWDLLNNTQGLPANKAIRRIVFRDELAYIASSFGVLVLDSRLKQVEETYRYIGTNGAQIAVSDLAFGGDSLFVTTSQGNVLATSMRADVNRQYFANWKSIPAPGNVTSIAAFGNAIYAAVSGKGIYLYEKGSWKLVYANVSTALRLLDSGDVLTATTGTAIVNIGQGNTTTTLTNPLFTGIRAGLRADGNAWWVADPQNGLVTNQFGAFKPISPAQTDTTISPRPDSVITDLAGLSWTRLPEALGGGIIVSNADGSRKKVLSTSIGNGSLPASKINSLALDTDGYVWFASAKGAGYFIPDGVLEASRVDALLPIYGQRRLFNNEECTAIAVEPGNRKWIGTRTGLYQFSADGTELVRKFTAADSPLPSDMITALRFEGETGLLFIDTPAGMVSYQTDSKTAAERLADIRIFPNPVRPGYSGNVGISGLTAQSTVKITDLAGRLVFETRSEGGMASWNLNDYTGRRARGGIYMVFVVGADGNERQAGKLAIIN</sequence>
<proteinExistence type="predicted"/>